<organism evidence="1">
    <name type="scientific">marine sediment metagenome</name>
    <dbReference type="NCBI Taxonomy" id="412755"/>
    <lineage>
        <taxon>unclassified sequences</taxon>
        <taxon>metagenomes</taxon>
        <taxon>ecological metagenomes</taxon>
    </lineage>
</organism>
<name>X0TU81_9ZZZZ</name>
<sequence>MTMVSRCGVVSYIAQIDYKQLLDLNYMLGGLISYWASFRVRKPRQYSVNGGLRNAVASSSKTTKGEFC</sequence>
<gene>
    <name evidence="1" type="ORF">S01H1_32281</name>
</gene>
<proteinExistence type="predicted"/>
<protein>
    <submittedName>
        <fullName evidence="1">Uncharacterized protein</fullName>
    </submittedName>
</protein>
<dbReference type="EMBL" id="BARS01019976">
    <property type="protein sequence ID" value="GAF96784.1"/>
    <property type="molecule type" value="Genomic_DNA"/>
</dbReference>
<reference evidence="1" key="1">
    <citation type="journal article" date="2014" name="Front. Microbiol.">
        <title>High frequency of phylogenetically diverse reductive dehalogenase-homologous genes in deep subseafloor sedimentary metagenomes.</title>
        <authorList>
            <person name="Kawai M."/>
            <person name="Futagami T."/>
            <person name="Toyoda A."/>
            <person name="Takaki Y."/>
            <person name="Nishi S."/>
            <person name="Hori S."/>
            <person name="Arai W."/>
            <person name="Tsubouchi T."/>
            <person name="Morono Y."/>
            <person name="Uchiyama I."/>
            <person name="Ito T."/>
            <person name="Fujiyama A."/>
            <person name="Inagaki F."/>
            <person name="Takami H."/>
        </authorList>
    </citation>
    <scope>NUCLEOTIDE SEQUENCE</scope>
    <source>
        <strain evidence="1">Expedition CK06-06</strain>
    </source>
</reference>
<feature type="non-terminal residue" evidence="1">
    <location>
        <position position="68"/>
    </location>
</feature>
<dbReference type="AlphaFoldDB" id="X0TU81"/>
<comment type="caution">
    <text evidence="1">The sequence shown here is derived from an EMBL/GenBank/DDBJ whole genome shotgun (WGS) entry which is preliminary data.</text>
</comment>
<accession>X0TU81</accession>
<evidence type="ECO:0000313" key="1">
    <source>
        <dbReference type="EMBL" id="GAF96784.1"/>
    </source>
</evidence>